<dbReference type="Proteomes" id="UP000265020">
    <property type="component" value="Unassembled WGS sequence"/>
</dbReference>
<dbReference type="SUPFAM" id="SSF52047">
    <property type="entry name" value="RNI-like"/>
    <property type="match status" value="1"/>
</dbReference>
<evidence type="ECO:0000313" key="4">
    <source>
        <dbReference type="Ensembl" id="ENSCVAP00000027490.1"/>
    </source>
</evidence>
<evidence type="ECO:0000256" key="2">
    <source>
        <dbReference type="ARBA" id="ARBA00022737"/>
    </source>
</evidence>
<evidence type="ECO:0000256" key="1">
    <source>
        <dbReference type="ARBA" id="ARBA00022614"/>
    </source>
</evidence>
<keyword evidence="2" id="KW-0677">Repeat</keyword>
<evidence type="ECO:0000313" key="5">
    <source>
        <dbReference type="Proteomes" id="UP000265020"/>
    </source>
</evidence>
<organism evidence="4 5">
    <name type="scientific">Cyprinodon variegatus</name>
    <name type="common">Sheepshead minnow</name>
    <dbReference type="NCBI Taxonomy" id="28743"/>
    <lineage>
        <taxon>Eukaryota</taxon>
        <taxon>Metazoa</taxon>
        <taxon>Chordata</taxon>
        <taxon>Craniata</taxon>
        <taxon>Vertebrata</taxon>
        <taxon>Euteleostomi</taxon>
        <taxon>Actinopterygii</taxon>
        <taxon>Neopterygii</taxon>
        <taxon>Teleostei</taxon>
        <taxon>Neoteleostei</taxon>
        <taxon>Acanthomorphata</taxon>
        <taxon>Ovalentaria</taxon>
        <taxon>Atherinomorphae</taxon>
        <taxon>Cyprinodontiformes</taxon>
        <taxon>Cyprinodontidae</taxon>
        <taxon>Cyprinodon</taxon>
    </lineage>
</organism>
<dbReference type="OMA" id="DYICFRV"/>
<protein>
    <recommendedName>
        <fullName evidence="6">NACHT LRR and PYD domain-containing protein</fullName>
    </recommendedName>
</protein>
<dbReference type="PANTHER" id="PTHR24106">
    <property type="entry name" value="NACHT, LRR AND CARD DOMAINS-CONTAINING"/>
    <property type="match status" value="1"/>
</dbReference>
<dbReference type="Gene3D" id="3.80.10.10">
    <property type="entry name" value="Ribonuclease Inhibitor"/>
    <property type="match status" value="1"/>
</dbReference>
<dbReference type="AlphaFoldDB" id="A0A3Q2GJJ0"/>
<sequence length="97" mass="10800">KRKIYRALGLLCASLSCSTLSLQLLQHVFCSLFRLNWCSLSEISCASLVSALKSNPSHLTELDLRINDLKDGGVKQLCGFLQSPHCKLQTLRSVTMF</sequence>
<keyword evidence="1" id="KW-0433">Leucine-rich repeat</keyword>
<evidence type="ECO:0000256" key="3">
    <source>
        <dbReference type="SAM" id="SignalP"/>
    </source>
</evidence>
<name>A0A3Q2GJJ0_CYPVA</name>
<dbReference type="GeneTree" id="ENSGT01150000287156"/>
<keyword evidence="3" id="KW-0732">Signal</keyword>
<keyword evidence="5" id="KW-1185">Reference proteome</keyword>
<reference evidence="4" key="1">
    <citation type="submission" date="2025-08" db="UniProtKB">
        <authorList>
            <consortium name="Ensembl"/>
        </authorList>
    </citation>
    <scope>IDENTIFICATION</scope>
</reference>
<evidence type="ECO:0008006" key="6">
    <source>
        <dbReference type="Google" id="ProtNLM"/>
    </source>
</evidence>
<dbReference type="InterPro" id="IPR032675">
    <property type="entry name" value="LRR_dom_sf"/>
</dbReference>
<accession>A0A3Q2GJJ0</accession>
<proteinExistence type="predicted"/>
<reference evidence="4" key="2">
    <citation type="submission" date="2025-09" db="UniProtKB">
        <authorList>
            <consortium name="Ensembl"/>
        </authorList>
    </citation>
    <scope>IDENTIFICATION</scope>
</reference>
<feature type="chain" id="PRO_5018533992" description="NACHT LRR and PYD domain-containing protein" evidence="3">
    <location>
        <begin position="20"/>
        <end position="97"/>
    </location>
</feature>
<dbReference type="Ensembl" id="ENSCVAT00000018577.1">
    <property type="protein sequence ID" value="ENSCVAP00000027490.1"/>
    <property type="gene ID" value="ENSCVAG00000013873.1"/>
</dbReference>
<feature type="signal peptide" evidence="3">
    <location>
        <begin position="1"/>
        <end position="19"/>
    </location>
</feature>
<dbReference type="InterPro" id="IPR051261">
    <property type="entry name" value="NLR"/>
</dbReference>